<evidence type="ECO:0000313" key="2">
    <source>
        <dbReference type="Proteomes" id="UP000015105"/>
    </source>
</evidence>
<dbReference type="Gramene" id="AET2Gv20095600.1">
    <property type="protein sequence ID" value="AET2Gv20095600.1"/>
    <property type="gene ID" value="AET2Gv20095600"/>
</dbReference>
<protein>
    <submittedName>
        <fullName evidence="1">Uncharacterized protein</fullName>
    </submittedName>
</protein>
<sequence length="190" mass="20437">MKTLYSTVASPVLILKAYVVASAYPRAKRKMPVPPMTGISRMAAEAAEFRPMMAMLLPLYLPPAVKTKFMFMSTASSSLPELTYMPCARPTSLDELRSGPSVSASSMTYTPPNRVLDELVDGARATSTAVGLGPLYTSCQYTLMCVVVSCSDMAMVATAKTRTRKRGTTAILQALVLLTCSGRCDARGCR</sequence>
<name>A0A453AE80_AEGTS</name>
<dbReference type="AlphaFoldDB" id="A0A453AE80"/>
<accession>A0A453AE80</accession>
<reference evidence="2" key="1">
    <citation type="journal article" date="2014" name="Science">
        <title>Ancient hybridizations among the ancestral genomes of bread wheat.</title>
        <authorList>
            <consortium name="International Wheat Genome Sequencing Consortium,"/>
            <person name="Marcussen T."/>
            <person name="Sandve S.R."/>
            <person name="Heier L."/>
            <person name="Spannagl M."/>
            <person name="Pfeifer M."/>
            <person name="Jakobsen K.S."/>
            <person name="Wulff B.B."/>
            <person name="Steuernagel B."/>
            <person name="Mayer K.F."/>
            <person name="Olsen O.A."/>
        </authorList>
    </citation>
    <scope>NUCLEOTIDE SEQUENCE [LARGE SCALE GENOMIC DNA]</scope>
    <source>
        <strain evidence="2">cv. AL8/78</strain>
    </source>
</reference>
<reference evidence="1" key="4">
    <citation type="submission" date="2019-03" db="UniProtKB">
        <authorList>
            <consortium name="EnsemblPlants"/>
        </authorList>
    </citation>
    <scope>IDENTIFICATION</scope>
</reference>
<reference evidence="1" key="5">
    <citation type="journal article" date="2021" name="G3 (Bethesda)">
        <title>Aegilops tauschii genome assembly Aet v5.0 features greater sequence contiguity and improved annotation.</title>
        <authorList>
            <person name="Wang L."/>
            <person name="Zhu T."/>
            <person name="Rodriguez J.C."/>
            <person name="Deal K.R."/>
            <person name="Dubcovsky J."/>
            <person name="McGuire P.E."/>
            <person name="Lux T."/>
            <person name="Spannagl M."/>
            <person name="Mayer K.F.X."/>
            <person name="Baldrich P."/>
            <person name="Meyers B.C."/>
            <person name="Huo N."/>
            <person name="Gu Y.Q."/>
            <person name="Zhou H."/>
            <person name="Devos K.M."/>
            <person name="Bennetzen J.L."/>
            <person name="Unver T."/>
            <person name="Budak H."/>
            <person name="Gulick P.J."/>
            <person name="Galiba G."/>
            <person name="Kalapos B."/>
            <person name="Nelson D.R."/>
            <person name="Li P."/>
            <person name="You F.M."/>
            <person name="Luo M.C."/>
            <person name="Dvorak J."/>
        </authorList>
    </citation>
    <scope>NUCLEOTIDE SEQUENCE [LARGE SCALE GENOMIC DNA]</scope>
    <source>
        <strain evidence="1">cv. AL8/78</strain>
    </source>
</reference>
<keyword evidence="2" id="KW-1185">Reference proteome</keyword>
<reference evidence="2" key="2">
    <citation type="journal article" date="2017" name="Nat. Plants">
        <title>The Aegilops tauschii genome reveals multiple impacts of transposons.</title>
        <authorList>
            <person name="Zhao G."/>
            <person name="Zou C."/>
            <person name="Li K."/>
            <person name="Wang K."/>
            <person name="Li T."/>
            <person name="Gao L."/>
            <person name="Zhang X."/>
            <person name="Wang H."/>
            <person name="Yang Z."/>
            <person name="Liu X."/>
            <person name="Jiang W."/>
            <person name="Mao L."/>
            <person name="Kong X."/>
            <person name="Jiao Y."/>
            <person name="Jia J."/>
        </authorList>
    </citation>
    <scope>NUCLEOTIDE SEQUENCE [LARGE SCALE GENOMIC DNA]</scope>
    <source>
        <strain evidence="2">cv. AL8/78</strain>
    </source>
</reference>
<organism evidence="1 2">
    <name type="scientific">Aegilops tauschii subsp. strangulata</name>
    <name type="common">Goatgrass</name>
    <dbReference type="NCBI Taxonomy" id="200361"/>
    <lineage>
        <taxon>Eukaryota</taxon>
        <taxon>Viridiplantae</taxon>
        <taxon>Streptophyta</taxon>
        <taxon>Embryophyta</taxon>
        <taxon>Tracheophyta</taxon>
        <taxon>Spermatophyta</taxon>
        <taxon>Magnoliopsida</taxon>
        <taxon>Liliopsida</taxon>
        <taxon>Poales</taxon>
        <taxon>Poaceae</taxon>
        <taxon>BOP clade</taxon>
        <taxon>Pooideae</taxon>
        <taxon>Triticodae</taxon>
        <taxon>Triticeae</taxon>
        <taxon>Triticinae</taxon>
        <taxon>Aegilops</taxon>
    </lineage>
</organism>
<reference evidence="1" key="3">
    <citation type="journal article" date="2017" name="Nature">
        <title>Genome sequence of the progenitor of the wheat D genome Aegilops tauschii.</title>
        <authorList>
            <person name="Luo M.C."/>
            <person name="Gu Y.Q."/>
            <person name="Puiu D."/>
            <person name="Wang H."/>
            <person name="Twardziok S.O."/>
            <person name="Deal K.R."/>
            <person name="Huo N."/>
            <person name="Zhu T."/>
            <person name="Wang L."/>
            <person name="Wang Y."/>
            <person name="McGuire P.E."/>
            <person name="Liu S."/>
            <person name="Long H."/>
            <person name="Ramasamy R.K."/>
            <person name="Rodriguez J.C."/>
            <person name="Van S.L."/>
            <person name="Yuan L."/>
            <person name="Wang Z."/>
            <person name="Xia Z."/>
            <person name="Xiao L."/>
            <person name="Anderson O.D."/>
            <person name="Ouyang S."/>
            <person name="Liang Y."/>
            <person name="Zimin A.V."/>
            <person name="Pertea G."/>
            <person name="Qi P."/>
            <person name="Bennetzen J.L."/>
            <person name="Dai X."/>
            <person name="Dawson M.W."/>
            <person name="Muller H.G."/>
            <person name="Kugler K."/>
            <person name="Rivarola-Duarte L."/>
            <person name="Spannagl M."/>
            <person name="Mayer K.F.X."/>
            <person name="Lu F.H."/>
            <person name="Bevan M.W."/>
            <person name="Leroy P."/>
            <person name="Li P."/>
            <person name="You F.M."/>
            <person name="Sun Q."/>
            <person name="Liu Z."/>
            <person name="Lyons E."/>
            <person name="Wicker T."/>
            <person name="Salzberg S.L."/>
            <person name="Devos K.M."/>
            <person name="Dvorak J."/>
        </authorList>
    </citation>
    <scope>NUCLEOTIDE SEQUENCE [LARGE SCALE GENOMIC DNA]</scope>
    <source>
        <strain evidence="1">cv. AL8/78</strain>
    </source>
</reference>
<evidence type="ECO:0000313" key="1">
    <source>
        <dbReference type="EnsemblPlants" id="AET2Gv20095600.1"/>
    </source>
</evidence>
<proteinExistence type="predicted"/>
<dbReference type="EnsemblPlants" id="AET2Gv20095600.1">
    <property type="protein sequence ID" value="AET2Gv20095600.1"/>
    <property type="gene ID" value="AET2Gv20095600"/>
</dbReference>
<dbReference type="Proteomes" id="UP000015105">
    <property type="component" value="Chromosome 2D"/>
</dbReference>